<dbReference type="EMBL" id="SJPM01000019">
    <property type="protein sequence ID" value="TWT89311.1"/>
    <property type="molecule type" value="Genomic_DNA"/>
</dbReference>
<dbReference type="Gene3D" id="3.40.50.300">
    <property type="entry name" value="P-loop containing nucleotide triphosphate hydrolases"/>
    <property type="match status" value="1"/>
</dbReference>
<sequence>MAVRVDVTELNELLAVTPPQQNIMLAGRHGIGKSQTITEFYRRRGMPVVAFFLGQMSDPGDLIGLMHQDETTQRSEFMPPYWWPVDDQPVALFLDELNRARPEILQSVMELALNKTLAGKKLPEGSVIVSAVNEGDEYQLTDLDPALVSRFNLYHFAPTVDDWMRWASEHRIDARVIGFLQKQPHYLDGDSVADPSSAVFSSGLVKTPDRRGWARVSDLIGPLATLTPMHIKMVAGIVGPTAATAFRKSLATPLPVTPDEVLLAWSTHRKTIAKMPLQELLLLNEQILMWLQADKCPVGKQDQARKALLAYLKLLRSRKFDEGVAHFVSMVDKPQYPNAMLFLSESLELTGLVTEYIEGIQIH</sequence>
<dbReference type="Proteomes" id="UP000316213">
    <property type="component" value="Unassembled WGS sequence"/>
</dbReference>
<gene>
    <name evidence="2" type="primary">bssE</name>
    <name evidence="2" type="ORF">Pla100_56280</name>
</gene>
<name>A0A5C5ZR87_9BACT</name>
<dbReference type="Pfam" id="PF07728">
    <property type="entry name" value="AAA_5"/>
    <property type="match status" value="1"/>
</dbReference>
<proteinExistence type="predicted"/>
<dbReference type="GO" id="GO:0005524">
    <property type="term" value="F:ATP binding"/>
    <property type="evidence" value="ECO:0007669"/>
    <property type="project" value="InterPro"/>
</dbReference>
<dbReference type="SUPFAM" id="SSF52540">
    <property type="entry name" value="P-loop containing nucleoside triphosphate hydrolases"/>
    <property type="match status" value="1"/>
</dbReference>
<reference evidence="2 3" key="1">
    <citation type="submission" date="2019-02" db="EMBL/GenBank/DDBJ databases">
        <title>Deep-cultivation of Planctomycetes and their phenomic and genomic characterization uncovers novel biology.</title>
        <authorList>
            <person name="Wiegand S."/>
            <person name="Jogler M."/>
            <person name="Boedeker C."/>
            <person name="Pinto D."/>
            <person name="Vollmers J."/>
            <person name="Rivas-Marin E."/>
            <person name="Kohn T."/>
            <person name="Peeters S.H."/>
            <person name="Heuer A."/>
            <person name="Rast P."/>
            <person name="Oberbeckmann S."/>
            <person name="Bunk B."/>
            <person name="Jeske O."/>
            <person name="Meyerdierks A."/>
            <person name="Storesund J.E."/>
            <person name="Kallscheuer N."/>
            <person name="Luecker S."/>
            <person name="Lage O.M."/>
            <person name="Pohl T."/>
            <person name="Merkel B.J."/>
            <person name="Hornburger P."/>
            <person name="Mueller R.-W."/>
            <person name="Bruemmer F."/>
            <person name="Labrenz M."/>
            <person name="Spormann A.M."/>
            <person name="Op Den Camp H."/>
            <person name="Overmann J."/>
            <person name="Amann R."/>
            <person name="Jetten M.S.M."/>
            <person name="Mascher T."/>
            <person name="Medema M.H."/>
            <person name="Devos D.P."/>
            <person name="Kaster A.-K."/>
            <person name="Ovreas L."/>
            <person name="Rohde M."/>
            <person name="Galperin M.Y."/>
            <person name="Jogler C."/>
        </authorList>
    </citation>
    <scope>NUCLEOTIDE SEQUENCE [LARGE SCALE GENOMIC DNA]</scope>
    <source>
        <strain evidence="2 3">Pla100</strain>
    </source>
</reference>
<evidence type="ECO:0000313" key="3">
    <source>
        <dbReference type="Proteomes" id="UP000316213"/>
    </source>
</evidence>
<accession>A0A5C5ZR87</accession>
<dbReference type="InterPro" id="IPR011704">
    <property type="entry name" value="ATPase_dyneun-rel_AAA"/>
</dbReference>
<keyword evidence="3" id="KW-1185">Reference proteome</keyword>
<dbReference type="AlphaFoldDB" id="A0A5C5ZR87"/>
<dbReference type="InterPro" id="IPR027417">
    <property type="entry name" value="P-loop_NTPase"/>
</dbReference>
<feature type="domain" description="ATPase dynein-related AAA" evidence="1">
    <location>
        <begin position="22"/>
        <end position="151"/>
    </location>
</feature>
<dbReference type="RefSeq" id="WP_146581897.1">
    <property type="nucleotide sequence ID" value="NZ_SJPM01000019.1"/>
</dbReference>
<dbReference type="OrthoDB" id="9808317at2"/>
<evidence type="ECO:0000259" key="1">
    <source>
        <dbReference type="Pfam" id="PF07728"/>
    </source>
</evidence>
<comment type="caution">
    <text evidence="2">The sequence shown here is derived from an EMBL/GenBank/DDBJ whole genome shotgun (WGS) entry which is preliminary data.</text>
</comment>
<evidence type="ECO:0000313" key="2">
    <source>
        <dbReference type="EMBL" id="TWT89311.1"/>
    </source>
</evidence>
<organism evidence="2 3">
    <name type="scientific">Neorhodopirellula pilleata</name>
    <dbReference type="NCBI Taxonomy" id="2714738"/>
    <lineage>
        <taxon>Bacteria</taxon>
        <taxon>Pseudomonadati</taxon>
        <taxon>Planctomycetota</taxon>
        <taxon>Planctomycetia</taxon>
        <taxon>Pirellulales</taxon>
        <taxon>Pirellulaceae</taxon>
        <taxon>Neorhodopirellula</taxon>
    </lineage>
</organism>
<dbReference type="GO" id="GO:0016887">
    <property type="term" value="F:ATP hydrolysis activity"/>
    <property type="evidence" value="ECO:0007669"/>
    <property type="project" value="InterPro"/>
</dbReference>
<protein>
    <submittedName>
        <fullName evidence="2">Putative chaperone BssE</fullName>
    </submittedName>
</protein>